<dbReference type="OrthoDB" id="442176at2759"/>
<dbReference type="InterPro" id="IPR032710">
    <property type="entry name" value="NTF2-like_dom_sf"/>
</dbReference>
<dbReference type="GO" id="GO:0005516">
    <property type="term" value="F:calmodulin binding"/>
    <property type="evidence" value="ECO:0007669"/>
    <property type="project" value="InterPro"/>
</dbReference>
<keyword evidence="3" id="KW-1185">Reference proteome</keyword>
<evidence type="ECO:0000259" key="1">
    <source>
        <dbReference type="Pfam" id="PF08332"/>
    </source>
</evidence>
<protein>
    <recommendedName>
        <fullName evidence="1">Calcium/calmodulin-dependent protein kinase II association-domain domain-containing protein</fullName>
    </recommendedName>
</protein>
<dbReference type="GO" id="GO:0004683">
    <property type="term" value="F:calcium/calmodulin-dependent protein kinase activity"/>
    <property type="evidence" value="ECO:0007669"/>
    <property type="project" value="InterPro"/>
</dbReference>
<dbReference type="AlphaFoldDB" id="A0A7R9LUD5"/>
<evidence type="ECO:0000313" key="3">
    <source>
        <dbReference type="Proteomes" id="UP000728032"/>
    </source>
</evidence>
<accession>A0A7R9LUD5</accession>
<proteinExistence type="predicted"/>
<dbReference type="EMBL" id="CAJPVJ010002995">
    <property type="protein sequence ID" value="CAG2167068.1"/>
    <property type="molecule type" value="Genomic_DNA"/>
</dbReference>
<organism evidence="2">
    <name type="scientific">Oppiella nova</name>
    <dbReference type="NCBI Taxonomy" id="334625"/>
    <lineage>
        <taxon>Eukaryota</taxon>
        <taxon>Metazoa</taxon>
        <taxon>Ecdysozoa</taxon>
        <taxon>Arthropoda</taxon>
        <taxon>Chelicerata</taxon>
        <taxon>Arachnida</taxon>
        <taxon>Acari</taxon>
        <taxon>Acariformes</taxon>
        <taxon>Sarcoptiformes</taxon>
        <taxon>Oribatida</taxon>
        <taxon>Brachypylina</taxon>
        <taxon>Oppioidea</taxon>
        <taxon>Oppiidae</taxon>
        <taxon>Oppiella</taxon>
    </lineage>
</organism>
<dbReference type="Gene3D" id="3.10.450.50">
    <property type="match status" value="1"/>
</dbReference>
<reference evidence="2" key="1">
    <citation type="submission" date="2020-11" db="EMBL/GenBank/DDBJ databases">
        <authorList>
            <person name="Tran Van P."/>
        </authorList>
    </citation>
    <scope>NUCLEOTIDE SEQUENCE</scope>
</reference>
<evidence type="ECO:0000313" key="2">
    <source>
        <dbReference type="EMBL" id="CAD7648079.1"/>
    </source>
</evidence>
<gene>
    <name evidence="2" type="ORF">ONB1V03_LOCUS6580</name>
</gene>
<sequence length="130" mass="14513">MSTDSDLKSTIIGVTERLIAAINAADYAAYTKMVDPNLTSFEPEAVDTLIIVLTKDTAPKRTSLLSPVVHKLGTDSAVIAYIRLNQFVDKNGNVVTTRGEETRVWHKKDGKWQLVHFHRSDVPSNYLIEK</sequence>
<name>A0A7R9LUD5_9ACAR</name>
<dbReference type="Proteomes" id="UP000728032">
    <property type="component" value="Unassembled WGS sequence"/>
</dbReference>
<dbReference type="EMBL" id="OC917820">
    <property type="protein sequence ID" value="CAD7648079.1"/>
    <property type="molecule type" value="Genomic_DNA"/>
</dbReference>
<dbReference type="Pfam" id="PF08332">
    <property type="entry name" value="CaMKII_AD"/>
    <property type="match status" value="1"/>
</dbReference>
<dbReference type="InterPro" id="IPR013543">
    <property type="entry name" value="Ca/CaM-dep_prot_kinase-assoc"/>
</dbReference>
<feature type="domain" description="Calcium/calmodulin-dependent protein kinase II association-domain" evidence="1">
    <location>
        <begin position="9"/>
        <end position="123"/>
    </location>
</feature>
<dbReference type="SUPFAM" id="SSF54427">
    <property type="entry name" value="NTF2-like"/>
    <property type="match status" value="1"/>
</dbReference>